<dbReference type="InterPro" id="IPR008902">
    <property type="entry name" value="Rhamnosid_concanavalin"/>
</dbReference>
<evidence type="ECO:0000313" key="8">
    <source>
        <dbReference type="EMBL" id="MBC5689981.1"/>
    </source>
</evidence>
<protein>
    <recommendedName>
        <fullName evidence="2">alpha-L-rhamnosidase</fullName>
        <ecNumber evidence="2">3.2.1.40</ecNumber>
    </recommendedName>
</protein>
<dbReference type="InterPro" id="IPR013783">
    <property type="entry name" value="Ig-like_fold"/>
</dbReference>
<evidence type="ECO:0000259" key="6">
    <source>
        <dbReference type="Pfam" id="PF17389"/>
    </source>
</evidence>
<dbReference type="AlphaFoldDB" id="A0A923LJQ7"/>
<dbReference type="Gene3D" id="2.60.420.10">
    <property type="entry name" value="Maltose phosphorylase, domain 3"/>
    <property type="match status" value="1"/>
</dbReference>
<dbReference type="InterPro" id="IPR035398">
    <property type="entry name" value="Bac_rhamnosid_C"/>
</dbReference>
<feature type="domain" description="Alpha-L-rhamnosidase concanavalin-like" evidence="4">
    <location>
        <begin position="300"/>
        <end position="396"/>
    </location>
</feature>
<dbReference type="PANTHER" id="PTHR33307">
    <property type="entry name" value="ALPHA-RHAMNOSIDASE (EUROFUNG)"/>
    <property type="match status" value="1"/>
</dbReference>
<evidence type="ECO:0000256" key="3">
    <source>
        <dbReference type="ARBA" id="ARBA00022801"/>
    </source>
</evidence>
<keyword evidence="9" id="KW-1185">Reference proteome</keyword>
<dbReference type="EMBL" id="JACOPF010000003">
    <property type="protein sequence ID" value="MBC5689981.1"/>
    <property type="molecule type" value="Genomic_DNA"/>
</dbReference>
<gene>
    <name evidence="8" type="ORF">H8S37_13775</name>
</gene>
<dbReference type="PANTHER" id="PTHR33307:SF6">
    <property type="entry name" value="ALPHA-RHAMNOSIDASE (EUROFUNG)-RELATED"/>
    <property type="match status" value="1"/>
</dbReference>
<proteinExistence type="predicted"/>
<keyword evidence="3 8" id="KW-0378">Hydrolase</keyword>
<dbReference type="SUPFAM" id="SSF48208">
    <property type="entry name" value="Six-hairpin glycosidases"/>
    <property type="match status" value="1"/>
</dbReference>
<dbReference type="InterPro" id="IPR035396">
    <property type="entry name" value="Bac_rhamnosid6H"/>
</dbReference>
<dbReference type="RefSeq" id="WP_186876642.1">
    <property type="nucleotide sequence ID" value="NZ_JACOPF010000003.1"/>
</dbReference>
<dbReference type="GO" id="GO:0030596">
    <property type="term" value="F:alpha-L-rhamnosidase activity"/>
    <property type="evidence" value="ECO:0007669"/>
    <property type="project" value="UniProtKB-EC"/>
</dbReference>
<dbReference type="InterPro" id="IPR008928">
    <property type="entry name" value="6-hairpin_glycosidase_sf"/>
</dbReference>
<comment type="catalytic activity">
    <reaction evidence="1">
        <text>Hydrolysis of terminal non-reducing alpha-L-rhamnose residues in alpha-L-rhamnosides.</text>
        <dbReference type="EC" id="3.2.1.40"/>
    </reaction>
</comment>
<reference evidence="8" key="1">
    <citation type="submission" date="2020-08" db="EMBL/GenBank/DDBJ databases">
        <title>Genome public.</title>
        <authorList>
            <person name="Liu C."/>
            <person name="Sun Q."/>
        </authorList>
    </citation>
    <scope>NUCLEOTIDE SEQUENCE</scope>
    <source>
        <strain evidence="8">NSJ-55</strain>
    </source>
</reference>
<dbReference type="Pfam" id="PF17390">
    <property type="entry name" value="Bac_rhamnosid_C"/>
    <property type="match status" value="1"/>
</dbReference>
<feature type="domain" description="Bacterial alpha-L-rhamnosidase N-terminal" evidence="5">
    <location>
        <begin position="135"/>
        <end position="270"/>
    </location>
</feature>
<dbReference type="InterPro" id="IPR013737">
    <property type="entry name" value="Bac_rhamnosid_N"/>
</dbReference>
<dbReference type="Gene3D" id="2.60.120.260">
    <property type="entry name" value="Galactose-binding domain-like"/>
    <property type="match status" value="2"/>
</dbReference>
<dbReference type="PIRSF" id="PIRSF010631">
    <property type="entry name" value="A-rhamnsds"/>
    <property type="match status" value="1"/>
</dbReference>
<name>A0A923LJQ7_9FIRM</name>
<evidence type="ECO:0000313" key="9">
    <source>
        <dbReference type="Proteomes" id="UP000652477"/>
    </source>
</evidence>
<evidence type="ECO:0000256" key="1">
    <source>
        <dbReference type="ARBA" id="ARBA00001445"/>
    </source>
</evidence>
<dbReference type="EC" id="3.2.1.40" evidence="2"/>
<dbReference type="Pfam" id="PF05592">
    <property type="entry name" value="Bac_rhamnosid"/>
    <property type="match status" value="1"/>
</dbReference>
<dbReference type="InterPro" id="IPR016007">
    <property type="entry name" value="Alpha_rhamnosid"/>
</dbReference>
<accession>A0A923LJQ7</accession>
<dbReference type="InterPro" id="IPR012341">
    <property type="entry name" value="6hp_glycosidase-like_sf"/>
</dbReference>
<dbReference type="SUPFAM" id="SSF49785">
    <property type="entry name" value="Galactose-binding domain-like"/>
    <property type="match status" value="1"/>
</dbReference>
<organism evidence="8 9">
    <name type="scientific">Mediterraneibacter hominis</name>
    <dbReference type="NCBI Taxonomy" id="2763054"/>
    <lineage>
        <taxon>Bacteria</taxon>
        <taxon>Bacillati</taxon>
        <taxon>Bacillota</taxon>
        <taxon>Clostridia</taxon>
        <taxon>Lachnospirales</taxon>
        <taxon>Lachnospiraceae</taxon>
        <taxon>Mediterraneibacter</taxon>
    </lineage>
</organism>
<feature type="domain" description="Alpha-L-rhamnosidase six-hairpin glycosidase" evidence="6">
    <location>
        <begin position="402"/>
        <end position="752"/>
    </location>
</feature>
<evidence type="ECO:0000256" key="2">
    <source>
        <dbReference type="ARBA" id="ARBA00012652"/>
    </source>
</evidence>
<evidence type="ECO:0000259" key="4">
    <source>
        <dbReference type="Pfam" id="PF05592"/>
    </source>
</evidence>
<comment type="caution">
    <text evidence="8">The sequence shown here is derived from an EMBL/GenBank/DDBJ whole genome shotgun (WGS) entry which is preliminary data.</text>
</comment>
<dbReference type="InterPro" id="IPR008979">
    <property type="entry name" value="Galactose-bd-like_sf"/>
</dbReference>
<dbReference type="Gene3D" id="2.60.40.10">
    <property type="entry name" value="Immunoglobulins"/>
    <property type="match status" value="1"/>
</dbReference>
<evidence type="ECO:0000259" key="5">
    <source>
        <dbReference type="Pfam" id="PF08531"/>
    </source>
</evidence>
<dbReference type="Pfam" id="PF08531">
    <property type="entry name" value="Bac_rhamnosid_N"/>
    <property type="match status" value="1"/>
</dbReference>
<feature type="domain" description="Alpha-L-rhamnosidase C-terminal" evidence="7">
    <location>
        <begin position="754"/>
        <end position="827"/>
    </location>
</feature>
<dbReference type="Pfam" id="PF25788">
    <property type="entry name" value="Ig_Rha78A_N"/>
    <property type="match status" value="1"/>
</dbReference>
<dbReference type="Pfam" id="PF17389">
    <property type="entry name" value="Bac_rhamnosid6H"/>
    <property type="match status" value="1"/>
</dbReference>
<dbReference type="GO" id="GO:0005975">
    <property type="term" value="P:carbohydrate metabolic process"/>
    <property type="evidence" value="ECO:0007669"/>
    <property type="project" value="InterPro"/>
</dbReference>
<sequence>MKIYNLRINHIINPLGYWYKTLTASYLTENEEGQCQDSARIQVSKDPEFTNIVFDTGRSREVSGTGTRLDVKLSPCTRYYWKVQVWDEKGNTEESDAAWFETGLMDVPFRGISISPCFDEGVQPVYQKSFYLEKRPEISRLYIACLGVYEIFLNGERVGDEMLAPGFTVYEKYVQYQTYDISSYLKAGENSIEISAGDGWYKGMYGYRQNDTYRFGKQFELVTDLYADGVCILSSDTTWTVKKSQILETDMYDGEVYDATFENTQEYPVKKGLLDKAVLKERLGVPVKVMEIVKPKAILHTPAGETVIDMGQNMTGYVSFVCREPRGTKVLLEHGEVLQNQCFYNQNYRTAKARYVYISDGTQRRVHARLCFFGFQYIRVSGIKDVCLEDFEGHVLYSDLSMTGSLETGHKLLNQLMKNILWSQKGNFLDIPTDCPQRDEKMGWTGDAQIFAETACLNMECYPFFRKYLHDIALEQEETKGLVPQIVPSVGRNERTSAAWGDAAVIIPWKLYEIYGDTSILEEQYESMKEWISYIDSENRRNGTNPNLWENGFHYGDWLAMDGGCYHMPTGGTDVFYVSSAYFYYSTSLLAKAAEVLGKSEDARYYQDKAEGIRQEILKEYFTGNGRLAIDTQTAYIVALVFEIVKEKAQKELIKGQFIRRMKKDGGSLKTGFVGTPFLLEALSLCDRNDMAYQILLDEGFPSWLYPVKMGATTMWERWDALNPDGSMSSSGMNSLNHYANGSVEAWIYHHIAGLRPAKDGAGYKRVKIAPIPAAKIGHIKYQFESASGTYLIQWKIEKQDDRDKFQLEIKIPFGAEAEIILPFVGGEVKENGSVIQYEGTIIRKAGNYCYSYVLQKTFKAHYSLEDSVKEMIKNPALKEYLYQKVPMLEKVDGAEIQKMTLKEMSKLPFFLGIGTRLGLGDEVLKEIEEYISGIEK</sequence>
<dbReference type="Gene3D" id="1.50.10.10">
    <property type="match status" value="1"/>
</dbReference>
<evidence type="ECO:0000259" key="7">
    <source>
        <dbReference type="Pfam" id="PF17390"/>
    </source>
</evidence>
<dbReference type="Proteomes" id="UP000652477">
    <property type="component" value="Unassembled WGS sequence"/>
</dbReference>